<keyword evidence="1" id="KW-0812">Transmembrane</keyword>
<evidence type="ECO:0000313" key="2">
    <source>
        <dbReference type="EMBL" id="GAB94130.1"/>
    </source>
</evidence>
<feature type="transmembrane region" description="Helical" evidence="1">
    <location>
        <begin position="60"/>
        <end position="83"/>
    </location>
</feature>
<feature type="transmembrane region" description="Helical" evidence="1">
    <location>
        <begin position="6"/>
        <end position="25"/>
    </location>
</feature>
<dbReference type="Gene3D" id="1.20.120.1200">
    <property type="entry name" value="NADH-ubiquinone/plastoquinone oxidoreductase chain 6, subunit NuoJ"/>
    <property type="match status" value="1"/>
</dbReference>
<dbReference type="EC" id="7.1.1.-" evidence="1"/>
<comment type="caution">
    <text evidence="2">The sequence shown here is derived from an EMBL/GenBank/DDBJ whole genome shotgun (WGS) entry which is preliminary data.</text>
</comment>
<sequence>MGTGEAFLFWVCGTLMVLGALGLVFSKRAVYAALSMALTMIVLGIVYIAQGAEFLGLVHIFVYTGAVMMLFLFVVMLVGVDSSESMVDTLKGHKWVSLIVGIGLAALLISSIAAASFGPAPPISQMNAEGNVTGLAYLIYGRYMWLFQMTAMLLIVAAIAAMVLGHRERLLPKPTQKEWSERRVRENRFVAGLPAPGVYARHNAVDTPALLPDGKPSELSVSRVLAARQQIQLPDDYTAADDEITREIEEGSQR</sequence>
<name>K6W4P4_9MICO</name>
<keyword evidence="3" id="KW-1185">Reference proteome</keyword>
<dbReference type="Pfam" id="PF00499">
    <property type="entry name" value="Oxidored_q3"/>
    <property type="match status" value="1"/>
</dbReference>
<comment type="catalytic activity">
    <reaction evidence="1">
        <text>a quinone + NADH + 5 H(+)(in) = a quinol + NAD(+) + 4 H(+)(out)</text>
        <dbReference type="Rhea" id="RHEA:57888"/>
        <dbReference type="ChEBI" id="CHEBI:15378"/>
        <dbReference type="ChEBI" id="CHEBI:24646"/>
        <dbReference type="ChEBI" id="CHEBI:57540"/>
        <dbReference type="ChEBI" id="CHEBI:57945"/>
        <dbReference type="ChEBI" id="CHEBI:132124"/>
    </reaction>
</comment>
<keyword evidence="1" id="KW-1003">Cell membrane</keyword>
<proteinExistence type="inferred from homology"/>
<dbReference type="AlphaFoldDB" id="K6W4P4"/>
<feature type="transmembrane region" description="Helical" evidence="1">
    <location>
        <begin position="143"/>
        <end position="164"/>
    </location>
</feature>
<dbReference type="EMBL" id="BAHD01000003">
    <property type="protein sequence ID" value="GAB94130.1"/>
    <property type="molecule type" value="Genomic_DNA"/>
</dbReference>
<dbReference type="GO" id="GO:0005886">
    <property type="term" value="C:plasma membrane"/>
    <property type="evidence" value="ECO:0007669"/>
    <property type="project" value="UniProtKB-SubCell"/>
</dbReference>
<dbReference type="Proteomes" id="UP000008366">
    <property type="component" value="Unassembled WGS sequence"/>
</dbReference>
<keyword evidence="1" id="KW-0874">Quinone</keyword>
<dbReference type="STRING" id="1184609.KILIM_003_00520"/>
<dbReference type="NCBIfam" id="NF005165">
    <property type="entry name" value="PRK06638.1-5"/>
    <property type="match status" value="1"/>
</dbReference>
<evidence type="ECO:0000313" key="3">
    <source>
        <dbReference type="Proteomes" id="UP000008366"/>
    </source>
</evidence>
<dbReference type="PANTHER" id="PTHR33269">
    <property type="entry name" value="NADH-UBIQUINONE OXIDOREDUCTASE CHAIN 6"/>
    <property type="match status" value="1"/>
</dbReference>
<comment type="subcellular location">
    <subcellularLocation>
        <location evidence="1">Cell membrane</location>
        <topology evidence="1">Multi-pass membrane protein</topology>
    </subcellularLocation>
</comment>
<dbReference type="GO" id="GO:0048038">
    <property type="term" value="F:quinone binding"/>
    <property type="evidence" value="ECO:0007669"/>
    <property type="project" value="UniProtKB-UniRule"/>
</dbReference>
<keyword evidence="1" id="KW-0520">NAD</keyword>
<reference evidence="2 3" key="1">
    <citation type="submission" date="2012-08" db="EMBL/GenBank/DDBJ databases">
        <title>Whole genome shotgun sequence of Kineosphaera limosa NBRC 100340.</title>
        <authorList>
            <person name="Yoshida I."/>
            <person name="Isaki S."/>
            <person name="Hosoyama A."/>
            <person name="Tsuchikane K."/>
            <person name="Katsumata H."/>
            <person name="Ando Y."/>
            <person name="Ohji S."/>
            <person name="Hamada M."/>
            <person name="Tamura T."/>
            <person name="Yamazoe A."/>
            <person name="Yamazaki S."/>
            <person name="Fujita N."/>
        </authorList>
    </citation>
    <scope>NUCLEOTIDE SEQUENCE [LARGE SCALE GENOMIC DNA]</scope>
    <source>
        <strain evidence="2 3">NBRC 100340</strain>
    </source>
</reference>
<dbReference type="InterPro" id="IPR001457">
    <property type="entry name" value="NADH_UbQ/plastoQ_OxRdtase_su6"/>
</dbReference>
<dbReference type="InterPro" id="IPR042106">
    <property type="entry name" value="Nuo/plastoQ_OxRdtase_6_NuoJ"/>
</dbReference>
<feature type="transmembrane region" description="Helical" evidence="1">
    <location>
        <begin position="95"/>
        <end position="117"/>
    </location>
</feature>
<feature type="transmembrane region" description="Helical" evidence="1">
    <location>
        <begin position="30"/>
        <end position="48"/>
    </location>
</feature>
<keyword evidence="1" id="KW-0472">Membrane</keyword>
<protein>
    <recommendedName>
        <fullName evidence="1">NADH-quinone oxidoreductase subunit J</fullName>
        <ecNumber evidence="1">7.1.1.-</ecNumber>
    </recommendedName>
</protein>
<dbReference type="PANTHER" id="PTHR33269:SF19">
    <property type="entry name" value="NADH-QUINONE OXIDOREDUCTASE SUBUNIT J"/>
    <property type="match status" value="1"/>
</dbReference>
<dbReference type="eggNOG" id="COG0839">
    <property type="taxonomic scope" value="Bacteria"/>
</dbReference>
<accession>K6W4P4</accession>
<dbReference type="GO" id="GO:0008137">
    <property type="term" value="F:NADH dehydrogenase (ubiquinone) activity"/>
    <property type="evidence" value="ECO:0007669"/>
    <property type="project" value="UniProtKB-UniRule"/>
</dbReference>
<comment type="function">
    <text evidence="1">NDH-1 shuttles electrons from NADH, via FMN and iron-sulfur (Fe-S) centers, to quinones in the respiratory chain. Couples the redox reaction to proton translocation (for every two electrons transferred, four hydrogen ions are translocated across the cytoplasmic membrane), and thus conserves the redox energy in a proton gradient.</text>
</comment>
<evidence type="ECO:0000256" key="1">
    <source>
        <dbReference type="RuleBase" id="RU004429"/>
    </source>
</evidence>
<organism evidence="2 3">
    <name type="scientific">Kineosphaera limosa NBRC 100340</name>
    <dbReference type="NCBI Taxonomy" id="1184609"/>
    <lineage>
        <taxon>Bacteria</taxon>
        <taxon>Bacillati</taxon>
        <taxon>Actinomycetota</taxon>
        <taxon>Actinomycetes</taxon>
        <taxon>Micrococcales</taxon>
        <taxon>Dermatophilaceae</taxon>
        <taxon>Kineosphaera</taxon>
    </lineage>
</organism>
<gene>
    <name evidence="2" type="primary">nuoJ</name>
    <name evidence="2" type="ORF">KILIM_003_00520</name>
</gene>
<comment type="similarity">
    <text evidence="1">Belongs to the complex I subunit 6 family.</text>
</comment>
<keyword evidence="1" id="KW-1133">Transmembrane helix</keyword>